<evidence type="ECO:0000313" key="3">
    <source>
        <dbReference type="Proteomes" id="UP000734854"/>
    </source>
</evidence>
<feature type="domain" description="hAT-like transposase RNase-H fold" evidence="1">
    <location>
        <begin position="142"/>
        <end position="241"/>
    </location>
</feature>
<name>A0A8J5LVG2_ZINOF</name>
<dbReference type="PANTHER" id="PTHR23272">
    <property type="entry name" value="BED FINGER-RELATED"/>
    <property type="match status" value="1"/>
</dbReference>
<comment type="caution">
    <text evidence="2">The sequence shown here is derived from an EMBL/GenBank/DDBJ whole genome shotgun (WGS) entry which is preliminary data.</text>
</comment>
<sequence>MSVEESSIPLTINSAIAESNEVNLEINKEIVTTGQETQEHAKEKEEEGFKIKKRKKFQKCGMILTQWMDQRKSNVNIVNPFLHWFREESVLDGCRLWVVGEDDVRDLRTVFFVVPQFRKESVLDGCRLWVVGEDDVRDLRTGSEYPTSNLFLQKVQKIKSALDTYSQYEDLFLKQLTSKMKEKFDKYWGDCNLLMAIATVLDPTKKILAVEFCFPKLYSELDASKHTSKVKEIINSLYEKYVVEETNKGAPHPFESESFGSSSVKRNQQSSMYSWDDFDDYCAKVETSKTKRSELADYLEKGHLKKNEIPNIFFVFRMVEDE</sequence>
<dbReference type="GO" id="GO:0003677">
    <property type="term" value="F:DNA binding"/>
    <property type="evidence" value="ECO:0007669"/>
    <property type="project" value="InterPro"/>
</dbReference>
<dbReference type="Pfam" id="PF14372">
    <property type="entry name" value="hAT-like_RNase-H"/>
    <property type="match status" value="1"/>
</dbReference>
<proteinExistence type="predicted"/>
<dbReference type="EMBL" id="JACMSC010000001">
    <property type="protein sequence ID" value="KAG6536868.1"/>
    <property type="molecule type" value="Genomic_DNA"/>
</dbReference>
<evidence type="ECO:0000259" key="1">
    <source>
        <dbReference type="Pfam" id="PF14372"/>
    </source>
</evidence>
<gene>
    <name evidence="2" type="ORF">ZIOFF_001944</name>
</gene>
<protein>
    <recommendedName>
        <fullName evidence="1">hAT-like transposase RNase-H fold domain-containing protein</fullName>
    </recommendedName>
</protein>
<reference evidence="2 3" key="1">
    <citation type="submission" date="2020-08" db="EMBL/GenBank/DDBJ databases">
        <title>Plant Genome Project.</title>
        <authorList>
            <person name="Zhang R.-G."/>
        </authorList>
    </citation>
    <scope>NUCLEOTIDE SEQUENCE [LARGE SCALE GENOMIC DNA]</scope>
    <source>
        <tissue evidence="2">Rhizome</tissue>
    </source>
</reference>
<dbReference type="Proteomes" id="UP000734854">
    <property type="component" value="Unassembled WGS sequence"/>
</dbReference>
<dbReference type="AlphaFoldDB" id="A0A8J5LVG2"/>
<organism evidence="2 3">
    <name type="scientific">Zingiber officinale</name>
    <name type="common">Ginger</name>
    <name type="synonym">Amomum zingiber</name>
    <dbReference type="NCBI Taxonomy" id="94328"/>
    <lineage>
        <taxon>Eukaryota</taxon>
        <taxon>Viridiplantae</taxon>
        <taxon>Streptophyta</taxon>
        <taxon>Embryophyta</taxon>
        <taxon>Tracheophyta</taxon>
        <taxon>Spermatophyta</taxon>
        <taxon>Magnoliopsida</taxon>
        <taxon>Liliopsida</taxon>
        <taxon>Zingiberales</taxon>
        <taxon>Zingiberaceae</taxon>
        <taxon>Zingiber</taxon>
    </lineage>
</organism>
<keyword evidence="3" id="KW-1185">Reference proteome</keyword>
<accession>A0A8J5LVG2</accession>
<dbReference type="InterPro" id="IPR025525">
    <property type="entry name" value="hAT-like_transposase_RNase-H"/>
</dbReference>
<evidence type="ECO:0000313" key="2">
    <source>
        <dbReference type="EMBL" id="KAG6536868.1"/>
    </source>
</evidence>
<dbReference type="InterPro" id="IPR012337">
    <property type="entry name" value="RNaseH-like_sf"/>
</dbReference>
<dbReference type="PANTHER" id="PTHR23272:SF182">
    <property type="entry name" value="OS09G0381850 PROTEIN"/>
    <property type="match status" value="1"/>
</dbReference>
<dbReference type="SUPFAM" id="SSF53098">
    <property type="entry name" value="Ribonuclease H-like"/>
    <property type="match status" value="1"/>
</dbReference>